<feature type="compositionally biased region" description="Polar residues" evidence="1">
    <location>
        <begin position="109"/>
        <end position="125"/>
    </location>
</feature>
<reference evidence="2 3" key="1">
    <citation type="journal article" date="2014" name="PLoS ONE">
        <title>De novo Genome Assembly of the Fungal Plant Pathogen Pyrenophora semeniperda.</title>
        <authorList>
            <person name="Soliai M.M."/>
            <person name="Meyer S.E."/>
            <person name="Udall J.A."/>
            <person name="Elzinga D.E."/>
            <person name="Hermansen R.A."/>
            <person name="Bodily P.M."/>
            <person name="Hart A.A."/>
            <person name="Coleman C.E."/>
        </authorList>
    </citation>
    <scope>NUCLEOTIDE SEQUENCE [LARGE SCALE GENOMIC DNA]</scope>
    <source>
        <strain evidence="2 3">CCB06</strain>
        <tissue evidence="2">Mycelium</tissue>
    </source>
</reference>
<evidence type="ECO:0000313" key="3">
    <source>
        <dbReference type="Proteomes" id="UP000265663"/>
    </source>
</evidence>
<name>A0A3M7M9X1_9PLEO</name>
<protein>
    <submittedName>
        <fullName evidence="2">Uncharacterized protein</fullName>
    </submittedName>
</protein>
<dbReference type="EMBL" id="KE747826">
    <property type="protein sequence ID" value="RMZ71262.1"/>
    <property type="molecule type" value="Genomic_DNA"/>
</dbReference>
<feature type="compositionally biased region" description="Polar residues" evidence="1">
    <location>
        <begin position="33"/>
        <end position="45"/>
    </location>
</feature>
<dbReference type="Proteomes" id="UP000265663">
    <property type="component" value="Unassembled WGS sequence"/>
</dbReference>
<dbReference type="AlphaFoldDB" id="A0A3M7M9X1"/>
<proteinExistence type="predicted"/>
<keyword evidence="3" id="KW-1185">Reference proteome</keyword>
<feature type="region of interest" description="Disordered" evidence="1">
    <location>
        <begin position="1"/>
        <end position="144"/>
    </location>
</feature>
<dbReference type="OrthoDB" id="3799016at2759"/>
<organism evidence="2 3">
    <name type="scientific">Pyrenophora seminiperda CCB06</name>
    <dbReference type="NCBI Taxonomy" id="1302712"/>
    <lineage>
        <taxon>Eukaryota</taxon>
        <taxon>Fungi</taxon>
        <taxon>Dikarya</taxon>
        <taxon>Ascomycota</taxon>
        <taxon>Pezizomycotina</taxon>
        <taxon>Dothideomycetes</taxon>
        <taxon>Pleosporomycetidae</taxon>
        <taxon>Pleosporales</taxon>
        <taxon>Pleosporineae</taxon>
        <taxon>Pleosporaceae</taxon>
        <taxon>Pyrenophora</taxon>
    </lineage>
</organism>
<accession>A0A3M7M9X1</accession>
<gene>
    <name evidence="2" type="ORF">GMOD_00005790</name>
</gene>
<feature type="region of interest" description="Disordered" evidence="1">
    <location>
        <begin position="363"/>
        <end position="390"/>
    </location>
</feature>
<evidence type="ECO:0000256" key="1">
    <source>
        <dbReference type="SAM" id="MobiDB-lite"/>
    </source>
</evidence>
<evidence type="ECO:0000313" key="2">
    <source>
        <dbReference type="EMBL" id="RMZ71262.1"/>
    </source>
</evidence>
<sequence length="415" mass="47011">MELPRTMDRPWTPPEIEEDGVVERSNYFGIYDSSPSESPTPGEQRWSNDARRMCGQPWLADKFNTPTNASRPKPSSRFTDPPPYTPTRPYYLDESHLRSKGPPRYPYTPDSSQILQPSTVLSKSPSLWDEQSETSSAPSSSPVQNALSSCIAHFENLIHTQEPDEDQMEYIVGQFEAMAAHLSMPEAHAEEAMNEPCISNTDQEGLGISQAEEKGRLMEAKTQFPDAYVAEVGNYIEGVQKTICDLKKRLDEFKTLNSIQLDVIDDLRQQMRLVRQGMRDELEKGKQEQIIVETAEDGAMTPHIVPRKQEVADAVDTPREFGIDSWQTLVDDEADENDDDDDVARRVEEEYSKLLRSTVDSLTLDDDNDLGPLPPQRRPKRRHITIIRPPPPGRSFWASFGEALDSMAGLWLDEE</sequence>